<dbReference type="EMBL" id="PCWQ01000007">
    <property type="protein sequence ID" value="PIR06948.1"/>
    <property type="molecule type" value="Genomic_DNA"/>
</dbReference>
<protein>
    <recommendedName>
        <fullName evidence="4">Prepilin-type cleavage/methylation domain-containing protein</fullName>
    </recommendedName>
</protein>
<sequence>MPVNNSHQKGFTLIELIIVVAIIALLAAATFVAVDPAKRIGDTQNAQRWSDVTALADAWAAYVADNNGIDPATVAADGTGYQIDTLGHSSSGGTICTATNTADGGMLDIDQLVSSGYIGTIPYDPNTNLVNGSTSTNYYFTKYASGIIYIGACDTYNSATIQVAR</sequence>
<proteinExistence type="predicted"/>
<feature type="transmembrane region" description="Helical" evidence="1">
    <location>
        <begin position="12"/>
        <end position="34"/>
    </location>
</feature>
<dbReference type="Proteomes" id="UP000230564">
    <property type="component" value="Unassembled WGS sequence"/>
</dbReference>
<evidence type="ECO:0000313" key="2">
    <source>
        <dbReference type="EMBL" id="PIR06948.1"/>
    </source>
</evidence>
<organism evidence="2 3">
    <name type="scientific">Candidatus Komeilibacteria bacterium CG11_big_fil_rev_8_21_14_0_20_36_20</name>
    <dbReference type="NCBI Taxonomy" id="1974477"/>
    <lineage>
        <taxon>Bacteria</taxon>
        <taxon>Candidatus Komeiliibacteriota</taxon>
    </lineage>
</organism>
<evidence type="ECO:0000313" key="3">
    <source>
        <dbReference type="Proteomes" id="UP000230564"/>
    </source>
</evidence>
<gene>
    <name evidence="2" type="ORF">COV55_00805</name>
</gene>
<name>A0A2H0NDH9_9BACT</name>
<comment type="caution">
    <text evidence="2">The sequence shown here is derived from an EMBL/GenBank/DDBJ whole genome shotgun (WGS) entry which is preliminary data.</text>
</comment>
<evidence type="ECO:0000256" key="1">
    <source>
        <dbReference type="SAM" id="Phobius"/>
    </source>
</evidence>
<dbReference type="AlphaFoldDB" id="A0A2H0NDH9"/>
<reference evidence="2 3" key="1">
    <citation type="submission" date="2017-09" db="EMBL/GenBank/DDBJ databases">
        <title>Depth-based differentiation of microbial function through sediment-hosted aquifers and enrichment of novel symbionts in the deep terrestrial subsurface.</title>
        <authorList>
            <person name="Probst A.J."/>
            <person name="Ladd B."/>
            <person name="Jarett J.K."/>
            <person name="Geller-Mcgrath D.E."/>
            <person name="Sieber C.M."/>
            <person name="Emerson J.B."/>
            <person name="Anantharaman K."/>
            <person name="Thomas B.C."/>
            <person name="Malmstrom R."/>
            <person name="Stieglmeier M."/>
            <person name="Klingl A."/>
            <person name="Woyke T."/>
            <person name="Ryan C.M."/>
            <person name="Banfield J.F."/>
        </authorList>
    </citation>
    <scope>NUCLEOTIDE SEQUENCE [LARGE SCALE GENOMIC DNA]</scope>
    <source>
        <strain evidence="2">CG11_big_fil_rev_8_21_14_0_20_36_20</strain>
    </source>
</reference>
<keyword evidence="1" id="KW-0812">Transmembrane</keyword>
<dbReference type="NCBIfam" id="TIGR02532">
    <property type="entry name" value="IV_pilin_GFxxxE"/>
    <property type="match status" value="1"/>
</dbReference>
<dbReference type="Pfam" id="PF07963">
    <property type="entry name" value="N_methyl"/>
    <property type="match status" value="1"/>
</dbReference>
<accession>A0A2H0NDH9</accession>
<dbReference type="SUPFAM" id="SSF54523">
    <property type="entry name" value="Pili subunits"/>
    <property type="match status" value="1"/>
</dbReference>
<dbReference type="InterPro" id="IPR012902">
    <property type="entry name" value="N_methyl_site"/>
</dbReference>
<evidence type="ECO:0008006" key="4">
    <source>
        <dbReference type="Google" id="ProtNLM"/>
    </source>
</evidence>
<dbReference type="Gene3D" id="3.30.700.10">
    <property type="entry name" value="Glycoprotein, Type 4 Pilin"/>
    <property type="match status" value="1"/>
</dbReference>
<dbReference type="PROSITE" id="PS00409">
    <property type="entry name" value="PROKAR_NTER_METHYL"/>
    <property type="match status" value="1"/>
</dbReference>
<dbReference type="InterPro" id="IPR045584">
    <property type="entry name" value="Pilin-like"/>
</dbReference>
<keyword evidence="1" id="KW-1133">Transmembrane helix</keyword>
<keyword evidence="1" id="KW-0472">Membrane</keyword>